<feature type="active site" evidence="9">
    <location>
        <position position="41"/>
    </location>
</feature>
<keyword evidence="9" id="KW-0378">Hydrolase</keyword>
<accession>A0ABS8P468</accession>
<dbReference type="Pfam" id="PF00708">
    <property type="entry name" value="Acylphosphatase"/>
    <property type="match status" value="1"/>
</dbReference>
<dbReference type="NCBIfam" id="TIGR00143">
    <property type="entry name" value="hypF"/>
    <property type="match status" value="1"/>
</dbReference>
<dbReference type="PROSITE" id="PS51163">
    <property type="entry name" value="YRDC"/>
    <property type="match status" value="1"/>
</dbReference>
<evidence type="ECO:0000256" key="5">
    <source>
        <dbReference type="ARBA" id="ARBA00022771"/>
    </source>
</evidence>
<evidence type="ECO:0000256" key="3">
    <source>
        <dbReference type="ARBA" id="ARBA00022598"/>
    </source>
</evidence>
<keyword evidence="5" id="KW-0863">Zinc-finger</keyword>
<evidence type="ECO:0000256" key="4">
    <source>
        <dbReference type="ARBA" id="ARBA00022723"/>
    </source>
</evidence>
<dbReference type="PROSITE" id="PS00150">
    <property type="entry name" value="ACYLPHOSPHATASE_1"/>
    <property type="match status" value="1"/>
</dbReference>
<dbReference type="InterPro" id="IPR041440">
    <property type="entry name" value="HypF_C"/>
</dbReference>
<evidence type="ECO:0000313" key="12">
    <source>
        <dbReference type="EMBL" id="MCD2192823.1"/>
    </source>
</evidence>
<sequence>MTAADARRLQVRVTGIVQGVGFRPFVHALATAHGLGGFVGNDDTGVVAEIEGRADGVDAFLDALRRRPPALAVIESVTTAALTPRGERAFVIGESAVTGHRDALVSSDTAPCDDCLAELADPADRRYRYPFVNCTHCGPRFTIVRDVPYDRATTTMAGFAMCAACAAEYHDPADRRFHAQPTCCPACGPTLRLGGLGGDAALCRAAVLLGDGAVLAVKGLGGYHLAARADDEAAVARLRAGKHREEKAFAVMAAGLEAARRLVVVDDAAAAVLGSRRRPITLLRRRPGAPVAAAVAPGNRDLGVMLPYTPLHHLLAAELGEPFVLTSGNLSDEPIATDDADALARLGPLVDGFLTHDRPIHVRTEDSVVRLHRGAELPVRRARGYAPEPVPLGFPVERPVLGLGAEVKSTVCLARGRRAFLSPHLGDLTNPEALRSFRHMTGHLARLFAVEPAVLAHDLHPEYLSTKAALGWAEERDDVELVGVQHHHAHVASCLAEHGRTPDDGPVLGVAFDGTGLGTDGTIWGGELLLADLAGFERIGHLAPVPLPGGAAAVREPWRMVVAYLPDIPDLAVRERHARRWDAVASLVRSGTGSPATSSVGRLFDAVAALLGVRDTVTYEGQAAIELEQRVDVAERGAYPVEVSGGVLSGADLVRAAAEDLHAGVDIGRIAARFHRGLADATVRAVVAAAGEHGVRTAALSGGVFVNEVLLERVRAGLEAAGMEVLVPSRVPCNDGGISLGQVAVAAARDVAGSS</sequence>
<dbReference type="Gene3D" id="3.30.110.120">
    <property type="match status" value="1"/>
</dbReference>
<dbReference type="SUPFAM" id="SSF55821">
    <property type="entry name" value="YrdC/RibB"/>
    <property type="match status" value="1"/>
</dbReference>
<dbReference type="PIRSF" id="PIRSF006256">
    <property type="entry name" value="CMPcnvr_hdrg_mat"/>
    <property type="match status" value="1"/>
</dbReference>
<dbReference type="InterPro" id="IPR017968">
    <property type="entry name" value="Acylphosphatase_CS"/>
</dbReference>
<comment type="similarity">
    <text evidence="2 8">Belongs to the carbamoyltransferase HypF family.</text>
</comment>
<organism evidence="12 13">
    <name type="scientific">Actinomycetospora endophytica</name>
    <dbReference type="NCBI Taxonomy" id="2291215"/>
    <lineage>
        <taxon>Bacteria</taxon>
        <taxon>Bacillati</taxon>
        <taxon>Actinomycetota</taxon>
        <taxon>Actinomycetes</taxon>
        <taxon>Pseudonocardiales</taxon>
        <taxon>Pseudonocardiaceae</taxon>
        <taxon>Actinomycetospora</taxon>
    </lineage>
</organism>
<dbReference type="InterPro" id="IPR051060">
    <property type="entry name" value="Carbamoyltrans_HypF-like"/>
</dbReference>
<comment type="pathway">
    <text evidence="1">Protein modification; [NiFe] hydrogenase maturation.</text>
</comment>
<evidence type="ECO:0000256" key="7">
    <source>
        <dbReference type="ARBA" id="ARBA00048220"/>
    </source>
</evidence>
<keyword evidence="13" id="KW-1185">Reference proteome</keyword>
<dbReference type="Proteomes" id="UP001199469">
    <property type="component" value="Unassembled WGS sequence"/>
</dbReference>
<dbReference type="Pfam" id="PF22521">
    <property type="entry name" value="HypF_C_2"/>
    <property type="match status" value="1"/>
</dbReference>
<evidence type="ECO:0000256" key="9">
    <source>
        <dbReference type="PROSITE-ProRule" id="PRU00520"/>
    </source>
</evidence>
<dbReference type="PANTHER" id="PTHR42959:SF1">
    <property type="entry name" value="CARBAMOYLTRANSFERASE HYPF"/>
    <property type="match status" value="1"/>
</dbReference>
<dbReference type="GO" id="GO:0016874">
    <property type="term" value="F:ligase activity"/>
    <property type="evidence" value="ECO:0007669"/>
    <property type="project" value="UniProtKB-KW"/>
</dbReference>
<dbReference type="Gene3D" id="3.90.870.50">
    <property type="match status" value="1"/>
</dbReference>
<feature type="active site" evidence="9">
    <location>
        <position position="23"/>
    </location>
</feature>
<comment type="catalytic activity">
    <reaction evidence="7">
        <text>C-terminal L-cysteinyl-[HypE protein] + carbamoyl phosphate + ATP + H2O = C-terminal S-carboxamide-L-cysteinyl-[HypE protein] + AMP + phosphate + diphosphate + H(+)</text>
        <dbReference type="Rhea" id="RHEA:55636"/>
        <dbReference type="Rhea" id="RHEA-COMP:14247"/>
        <dbReference type="Rhea" id="RHEA-COMP:14392"/>
        <dbReference type="ChEBI" id="CHEBI:15377"/>
        <dbReference type="ChEBI" id="CHEBI:15378"/>
        <dbReference type="ChEBI" id="CHEBI:30616"/>
        <dbReference type="ChEBI" id="CHEBI:33019"/>
        <dbReference type="ChEBI" id="CHEBI:43474"/>
        <dbReference type="ChEBI" id="CHEBI:58228"/>
        <dbReference type="ChEBI" id="CHEBI:76913"/>
        <dbReference type="ChEBI" id="CHEBI:139126"/>
        <dbReference type="ChEBI" id="CHEBI:456215"/>
    </reaction>
</comment>
<evidence type="ECO:0000256" key="2">
    <source>
        <dbReference type="ARBA" id="ARBA00008097"/>
    </source>
</evidence>
<reference evidence="12 13" key="1">
    <citation type="submission" date="2021-11" db="EMBL/GenBank/DDBJ databases">
        <title>Draft genome sequence of Actinomycetospora sp. SF1 isolated from the rhizosphere soil.</title>
        <authorList>
            <person name="Duangmal K."/>
            <person name="Chantavorakit T."/>
        </authorList>
    </citation>
    <scope>NUCLEOTIDE SEQUENCE [LARGE SCALE GENOMIC DNA]</scope>
    <source>
        <strain evidence="12 13">TBRC 5722</strain>
    </source>
</reference>
<evidence type="ECO:0000256" key="8">
    <source>
        <dbReference type="PIRNR" id="PIRNR006256"/>
    </source>
</evidence>
<feature type="domain" description="YrdC-like" evidence="11">
    <location>
        <begin position="199"/>
        <end position="384"/>
    </location>
</feature>
<proteinExistence type="inferred from homology"/>
<dbReference type="InterPro" id="IPR001792">
    <property type="entry name" value="Acylphosphatase-like_dom"/>
</dbReference>
<dbReference type="InterPro" id="IPR036046">
    <property type="entry name" value="Acylphosphatase-like_dom_sf"/>
</dbReference>
<evidence type="ECO:0000256" key="6">
    <source>
        <dbReference type="ARBA" id="ARBA00022833"/>
    </source>
</evidence>
<protein>
    <recommendedName>
        <fullName evidence="8">Carbamoyltransferase</fullName>
        <ecNumber evidence="8">6.2.-.-</ecNumber>
    </recommendedName>
</protein>
<dbReference type="EMBL" id="JAJNDB010000001">
    <property type="protein sequence ID" value="MCD2192823.1"/>
    <property type="molecule type" value="Genomic_DNA"/>
</dbReference>
<name>A0ABS8P468_9PSEU</name>
<dbReference type="Gene3D" id="3.30.420.40">
    <property type="match status" value="1"/>
</dbReference>
<evidence type="ECO:0000313" key="13">
    <source>
        <dbReference type="Proteomes" id="UP001199469"/>
    </source>
</evidence>
<evidence type="ECO:0000259" key="10">
    <source>
        <dbReference type="PROSITE" id="PS51160"/>
    </source>
</evidence>
<dbReference type="Pfam" id="PF17788">
    <property type="entry name" value="HypF_C"/>
    <property type="match status" value="1"/>
</dbReference>
<gene>
    <name evidence="12" type="primary">hypF</name>
    <name evidence="12" type="ORF">LQ327_05400</name>
</gene>
<dbReference type="InterPro" id="IPR004421">
    <property type="entry name" value="Carbamoyltransferase_HypF"/>
</dbReference>
<comment type="caution">
    <text evidence="12">The sequence shown here is derived from an EMBL/GenBank/DDBJ whole genome shotgun (WGS) entry which is preliminary data.</text>
</comment>
<keyword evidence="3 12" id="KW-0436">Ligase</keyword>
<keyword evidence="6" id="KW-0862">Zinc</keyword>
<dbReference type="Gene3D" id="3.30.420.360">
    <property type="match status" value="1"/>
</dbReference>
<dbReference type="Pfam" id="PF07503">
    <property type="entry name" value="zf-HYPF"/>
    <property type="match status" value="2"/>
</dbReference>
<dbReference type="RefSeq" id="WP_230730490.1">
    <property type="nucleotide sequence ID" value="NZ_JAJNDB010000001.1"/>
</dbReference>
<dbReference type="SUPFAM" id="SSF54975">
    <property type="entry name" value="Acylphosphatase/BLUF domain-like"/>
    <property type="match status" value="1"/>
</dbReference>
<dbReference type="PROSITE" id="PS51160">
    <property type="entry name" value="ACYLPHOSPHATASE_3"/>
    <property type="match status" value="1"/>
</dbReference>
<keyword evidence="4" id="KW-0479">Metal-binding</keyword>
<feature type="domain" description="Acylphosphatase-like" evidence="10">
    <location>
        <begin position="8"/>
        <end position="94"/>
    </location>
</feature>
<dbReference type="InterPro" id="IPR006070">
    <property type="entry name" value="Sua5-like_dom"/>
</dbReference>
<dbReference type="InterPro" id="IPR011125">
    <property type="entry name" value="Znf_HypF"/>
</dbReference>
<comment type="catalytic activity">
    <reaction evidence="9">
        <text>an acyl phosphate + H2O = a carboxylate + phosphate + H(+)</text>
        <dbReference type="Rhea" id="RHEA:14965"/>
        <dbReference type="ChEBI" id="CHEBI:15377"/>
        <dbReference type="ChEBI" id="CHEBI:15378"/>
        <dbReference type="ChEBI" id="CHEBI:29067"/>
        <dbReference type="ChEBI" id="CHEBI:43474"/>
        <dbReference type="ChEBI" id="CHEBI:59918"/>
        <dbReference type="EC" id="3.6.1.7"/>
    </reaction>
</comment>
<dbReference type="InterPro" id="IPR055128">
    <property type="entry name" value="HypF_C_2"/>
</dbReference>
<dbReference type="EC" id="6.2.-.-" evidence="8"/>
<dbReference type="PANTHER" id="PTHR42959">
    <property type="entry name" value="CARBAMOYLTRANSFERASE"/>
    <property type="match status" value="1"/>
</dbReference>
<dbReference type="Pfam" id="PF01300">
    <property type="entry name" value="Sua5_yciO_yrdC"/>
    <property type="match status" value="1"/>
</dbReference>
<evidence type="ECO:0000259" key="11">
    <source>
        <dbReference type="PROSITE" id="PS51163"/>
    </source>
</evidence>
<evidence type="ECO:0000256" key="1">
    <source>
        <dbReference type="ARBA" id="ARBA00004711"/>
    </source>
</evidence>
<dbReference type="InterPro" id="IPR017945">
    <property type="entry name" value="DHBP_synth_RibB-like_a/b_dom"/>
</dbReference>